<organism evidence="4">
    <name type="scientific">Zea mays</name>
    <name type="common">Maize</name>
    <dbReference type="NCBI Taxonomy" id="4577"/>
    <lineage>
        <taxon>Eukaryota</taxon>
        <taxon>Viridiplantae</taxon>
        <taxon>Streptophyta</taxon>
        <taxon>Embryophyta</taxon>
        <taxon>Tracheophyta</taxon>
        <taxon>Spermatophyta</taxon>
        <taxon>Magnoliopsida</taxon>
        <taxon>Liliopsida</taxon>
        <taxon>Poales</taxon>
        <taxon>Poaceae</taxon>
        <taxon>PACMAD clade</taxon>
        <taxon>Panicoideae</taxon>
        <taxon>Andropogonodae</taxon>
        <taxon>Andropogoneae</taxon>
        <taxon>Tripsacinae</taxon>
        <taxon>Zea</taxon>
    </lineage>
</organism>
<dbReference type="STRING" id="4577.A0A1D6Q4M2"/>
<name>A0A1D6Q4M2_MAIZE</name>
<dbReference type="GO" id="GO:0005525">
    <property type="term" value="F:GTP binding"/>
    <property type="evidence" value="ECO:0007669"/>
    <property type="project" value="InterPro"/>
</dbReference>
<reference evidence="4" key="1">
    <citation type="submission" date="2015-12" db="EMBL/GenBank/DDBJ databases">
        <title>Update maize B73 reference genome by single molecule sequencing technologies.</title>
        <authorList>
            <consortium name="Maize Genome Sequencing Project"/>
            <person name="Ware D."/>
        </authorList>
    </citation>
    <scope>NUCLEOTIDE SEQUENCE</scope>
    <source>
        <tissue evidence="4">Seedling</tissue>
    </source>
</reference>
<evidence type="ECO:0000256" key="1">
    <source>
        <dbReference type="SAM" id="MobiDB-lite"/>
    </source>
</evidence>
<dbReference type="Gene3D" id="6.10.140.1070">
    <property type="match status" value="1"/>
</dbReference>
<dbReference type="ExpressionAtlas" id="A0A1D6Q4M2">
    <property type="expression patterns" value="baseline and differential"/>
</dbReference>
<dbReference type="InterPro" id="IPR027417">
    <property type="entry name" value="P-loop_NTPase"/>
</dbReference>
<evidence type="ECO:0000259" key="3">
    <source>
        <dbReference type="Pfam" id="PF10354"/>
    </source>
</evidence>
<feature type="region of interest" description="Disordered" evidence="1">
    <location>
        <begin position="282"/>
        <end position="304"/>
    </location>
</feature>
<dbReference type="SMR" id="A0A1D6Q4M2"/>
<proteinExistence type="predicted"/>
<sequence>MDSKSVDLERGSTRRQTVCSEVLKCKYSKAEANIVILKRLGAMVLHGVDAKRMRFHTDLKNRRFDHIVFNFPRGAFRGKQNDLRMIDLHKELVWGFFRNACHIVRQLGEVHVTHKSGEPYDSWDLEHLASEPSFAMVDKVPFQREDYPGYNQKRGDGKRCNKPFDLGACCTFKFQIRNLKKLKQMNRRSRLIPNLGGNNFHPGHSMARTQKNKATAHHLGLLKAKLAKLRRELLTPTSKGGGGAGEGFDVTKSGDARVGLVGFPSIGKSTLLNKLTGTFSEDIESDDEDLDFEVDDGAEDEPKA</sequence>
<accession>A0A1D6Q4M2</accession>
<feature type="domain" description="G" evidence="2">
    <location>
        <begin position="257"/>
        <end position="280"/>
    </location>
</feature>
<dbReference type="InterPro" id="IPR006073">
    <property type="entry name" value="GTP-bd"/>
</dbReference>
<feature type="domain" description="25S rRNA (uridine-N(3))-methyltransferase BMT5-like" evidence="3">
    <location>
        <begin position="21"/>
        <end position="154"/>
    </location>
</feature>
<gene>
    <name evidence="4" type="ORF">ZEAMMB73_Zm00001d051048</name>
</gene>
<evidence type="ECO:0000259" key="2">
    <source>
        <dbReference type="Pfam" id="PF01926"/>
    </source>
</evidence>
<dbReference type="AlphaFoldDB" id="A0A1D6Q4M2"/>
<dbReference type="GO" id="GO:0070475">
    <property type="term" value="P:rRNA base methylation"/>
    <property type="evidence" value="ECO:0007669"/>
    <property type="project" value="InterPro"/>
</dbReference>
<dbReference type="Pfam" id="PF10354">
    <property type="entry name" value="BMT5-like"/>
    <property type="match status" value="1"/>
</dbReference>
<protein>
    <submittedName>
        <fullName evidence="4">DUF2431 domain protein</fullName>
    </submittedName>
</protein>
<dbReference type="Pfam" id="PF01926">
    <property type="entry name" value="MMR_HSR1"/>
    <property type="match status" value="1"/>
</dbReference>
<evidence type="ECO:0000313" key="4">
    <source>
        <dbReference type="EMBL" id="AQK53506.1"/>
    </source>
</evidence>
<dbReference type="SUPFAM" id="SSF52540">
    <property type="entry name" value="P-loop containing nucleoside triphosphate hydrolases"/>
    <property type="match status" value="1"/>
</dbReference>
<dbReference type="PANTHER" id="PTHR11538:SF26">
    <property type="entry name" value="FERREDOXIN-FOLD ANTICODON-BINDING DOMAIN-CONTAINING PROTEIN 1"/>
    <property type="match status" value="1"/>
</dbReference>
<dbReference type="InParanoid" id="A0A1D6Q4M2"/>
<dbReference type="InterPro" id="IPR019446">
    <property type="entry name" value="BMT5-like"/>
</dbReference>
<dbReference type="EMBL" id="CM000780">
    <property type="protein sequence ID" value="AQK53506.1"/>
    <property type="molecule type" value="Genomic_DNA"/>
</dbReference>
<dbReference type="GO" id="GO:0070042">
    <property type="term" value="F:rRNA (uridine-N3-)-methyltransferase activity"/>
    <property type="evidence" value="ECO:0007669"/>
    <property type="project" value="InterPro"/>
</dbReference>
<dbReference type="PANTHER" id="PTHR11538">
    <property type="entry name" value="PHENYLALANYL-TRNA SYNTHETASE"/>
    <property type="match status" value="1"/>
</dbReference>